<sequence>MDQVYLLEDDESICELVQCTLDMQGIACKTFPTVKAFTAALDEGVPDVVLLDVMLGDGNGLDVLQAVKSRYPQVSVIMLSALGKETDKVRGLNAGADDYIAKPFGVLELVARVNAALRRSRKTGCVQKGSLILNTDTMTVTFRGKPLDLSNKEYQLLRYFMLNEGKVLARENILAEVWGYDGGETRTLDNYVARLRKMGLNFETVFGVGYKFIAD</sequence>
<feature type="domain" description="OmpR/PhoB-type" evidence="11">
    <location>
        <begin position="123"/>
        <end position="214"/>
    </location>
</feature>
<feature type="modified residue" description="4-aspartylphosphate" evidence="8">
    <location>
        <position position="52"/>
    </location>
</feature>
<dbReference type="EMBL" id="DXBS01000080">
    <property type="protein sequence ID" value="HIZ24646.1"/>
    <property type="molecule type" value="Genomic_DNA"/>
</dbReference>
<dbReference type="PROSITE" id="PS51755">
    <property type="entry name" value="OMPR_PHOB"/>
    <property type="match status" value="1"/>
</dbReference>
<protein>
    <recommendedName>
        <fullName evidence="1">Stage 0 sporulation protein A homolog</fullName>
    </recommendedName>
</protein>
<dbReference type="SMART" id="SM00862">
    <property type="entry name" value="Trans_reg_C"/>
    <property type="match status" value="1"/>
</dbReference>
<dbReference type="InterPro" id="IPR001867">
    <property type="entry name" value="OmpR/PhoB-type_DNA-bd"/>
</dbReference>
<proteinExistence type="predicted"/>
<feature type="DNA-binding region" description="OmpR/PhoB-type" evidence="9">
    <location>
        <begin position="123"/>
        <end position="214"/>
    </location>
</feature>
<dbReference type="GO" id="GO:0000156">
    <property type="term" value="F:phosphorelay response regulator activity"/>
    <property type="evidence" value="ECO:0007669"/>
    <property type="project" value="TreeGrafter"/>
</dbReference>
<evidence type="ECO:0000256" key="5">
    <source>
        <dbReference type="ARBA" id="ARBA00023125"/>
    </source>
</evidence>
<feature type="domain" description="Response regulatory" evidence="10">
    <location>
        <begin position="3"/>
        <end position="117"/>
    </location>
</feature>
<dbReference type="InterPro" id="IPR036388">
    <property type="entry name" value="WH-like_DNA-bd_sf"/>
</dbReference>
<reference evidence="12" key="1">
    <citation type="journal article" date="2021" name="PeerJ">
        <title>Extensive microbial diversity within the chicken gut microbiome revealed by metagenomics and culture.</title>
        <authorList>
            <person name="Gilroy R."/>
            <person name="Ravi A."/>
            <person name="Getino M."/>
            <person name="Pursley I."/>
            <person name="Horton D.L."/>
            <person name="Alikhan N.F."/>
            <person name="Baker D."/>
            <person name="Gharbi K."/>
            <person name="Hall N."/>
            <person name="Watson M."/>
            <person name="Adriaenssens E.M."/>
            <person name="Foster-Nyarko E."/>
            <person name="Jarju S."/>
            <person name="Secka A."/>
            <person name="Antonio M."/>
            <person name="Oren A."/>
            <person name="Chaudhuri R.R."/>
            <person name="La Ragione R."/>
            <person name="Hildebrand F."/>
            <person name="Pallen M.J."/>
        </authorList>
    </citation>
    <scope>NUCLEOTIDE SEQUENCE</scope>
    <source>
        <strain evidence="12">CHK33-5263</strain>
    </source>
</reference>
<dbReference type="CDD" id="cd00383">
    <property type="entry name" value="trans_reg_C"/>
    <property type="match status" value="1"/>
</dbReference>
<dbReference type="Proteomes" id="UP000824044">
    <property type="component" value="Unassembled WGS sequence"/>
</dbReference>
<evidence type="ECO:0000313" key="12">
    <source>
        <dbReference type="EMBL" id="HIZ24646.1"/>
    </source>
</evidence>
<evidence type="ECO:0000313" key="13">
    <source>
        <dbReference type="Proteomes" id="UP000824044"/>
    </source>
</evidence>
<dbReference type="SMART" id="SM00448">
    <property type="entry name" value="REC"/>
    <property type="match status" value="1"/>
</dbReference>
<evidence type="ECO:0000256" key="4">
    <source>
        <dbReference type="ARBA" id="ARBA00023015"/>
    </source>
</evidence>
<name>A0A9D2IVE8_9FIRM</name>
<dbReference type="PANTHER" id="PTHR48111">
    <property type="entry name" value="REGULATOR OF RPOS"/>
    <property type="match status" value="1"/>
</dbReference>
<comment type="caution">
    <text evidence="12">The sequence shown here is derived from an EMBL/GenBank/DDBJ whole genome shotgun (WGS) entry which is preliminary data.</text>
</comment>
<dbReference type="GO" id="GO:0032993">
    <property type="term" value="C:protein-DNA complex"/>
    <property type="evidence" value="ECO:0007669"/>
    <property type="project" value="TreeGrafter"/>
</dbReference>
<evidence type="ECO:0000256" key="1">
    <source>
        <dbReference type="ARBA" id="ARBA00018672"/>
    </source>
</evidence>
<evidence type="ECO:0000256" key="9">
    <source>
        <dbReference type="PROSITE-ProRule" id="PRU01091"/>
    </source>
</evidence>
<evidence type="ECO:0000256" key="6">
    <source>
        <dbReference type="ARBA" id="ARBA00023163"/>
    </source>
</evidence>
<dbReference type="Gene3D" id="1.10.10.10">
    <property type="entry name" value="Winged helix-like DNA-binding domain superfamily/Winged helix DNA-binding domain"/>
    <property type="match status" value="1"/>
</dbReference>
<dbReference type="Pfam" id="PF00486">
    <property type="entry name" value="Trans_reg_C"/>
    <property type="match status" value="1"/>
</dbReference>
<dbReference type="GO" id="GO:0006355">
    <property type="term" value="P:regulation of DNA-templated transcription"/>
    <property type="evidence" value="ECO:0007669"/>
    <property type="project" value="InterPro"/>
</dbReference>
<dbReference type="InterPro" id="IPR011006">
    <property type="entry name" value="CheY-like_superfamily"/>
</dbReference>
<gene>
    <name evidence="12" type="ORF">H9812_04130</name>
</gene>
<dbReference type="GO" id="GO:0000976">
    <property type="term" value="F:transcription cis-regulatory region binding"/>
    <property type="evidence" value="ECO:0007669"/>
    <property type="project" value="TreeGrafter"/>
</dbReference>
<keyword evidence="4" id="KW-0805">Transcription regulation</keyword>
<dbReference type="GO" id="GO:0005829">
    <property type="term" value="C:cytosol"/>
    <property type="evidence" value="ECO:0007669"/>
    <property type="project" value="TreeGrafter"/>
</dbReference>
<keyword evidence="3" id="KW-0902">Two-component regulatory system</keyword>
<dbReference type="InterPro" id="IPR016032">
    <property type="entry name" value="Sig_transdc_resp-reg_C-effctor"/>
</dbReference>
<evidence type="ECO:0000256" key="2">
    <source>
        <dbReference type="ARBA" id="ARBA00022553"/>
    </source>
</evidence>
<evidence type="ECO:0000256" key="8">
    <source>
        <dbReference type="PROSITE-ProRule" id="PRU00169"/>
    </source>
</evidence>
<dbReference type="Pfam" id="PF00072">
    <property type="entry name" value="Response_reg"/>
    <property type="match status" value="1"/>
</dbReference>
<organism evidence="12 13">
    <name type="scientific">Candidatus Gallimonas intestinigallinarum</name>
    <dbReference type="NCBI Taxonomy" id="2838604"/>
    <lineage>
        <taxon>Bacteria</taxon>
        <taxon>Bacillati</taxon>
        <taxon>Bacillota</taxon>
        <taxon>Clostridia</taxon>
        <taxon>Candidatus Gallimonas</taxon>
    </lineage>
</organism>
<reference evidence="12" key="2">
    <citation type="submission" date="2021-04" db="EMBL/GenBank/DDBJ databases">
        <authorList>
            <person name="Gilroy R."/>
        </authorList>
    </citation>
    <scope>NUCLEOTIDE SEQUENCE</scope>
    <source>
        <strain evidence="12">CHK33-5263</strain>
    </source>
</reference>
<dbReference type="AlphaFoldDB" id="A0A9D2IVE8"/>
<keyword evidence="6" id="KW-0804">Transcription</keyword>
<keyword evidence="5 9" id="KW-0238">DNA-binding</keyword>
<dbReference type="SUPFAM" id="SSF52172">
    <property type="entry name" value="CheY-like"/>
    <property type="match status" value="1"/>
</dbReference>
<evidence type="ECO:0000259" key="10">
    <source>
        <dbReference type="PROSITE" id="PS50110"/>
    </source>
</evidence>
<dbReference type="PROSITE" id="PS50110">
    <property type="entry name" value="RESPONSE_REGULATORY"/>
    <property type="match status" value="1"/>
</dbReference>
<accession>A0A9D2IVE8</accession>
<evidence type="ECO:0000256" key="3">
    <source>
        <dbReference type="ARBA" id="ARBA00023012"/>
    </source>
</evidence>
<evidence type="ECO:0000256" key="7">
    <source>
        <dbReference type="ARBA" id="ARBA00024867"/>
    </source>
</evidence>
<dbReference type="SUPFAM" id="SSF46894">
    <property type="entry name" value="C-terminal effector domain of the bipartite response regulators"/>
    <property type="match status" value="1"/>
</dbReference>
<evidence type="ECO:0000259" key="11">
    <source>
        <dbReference type="PROSITE" id="PS51755"/>
    </source>
</evidence>
<keyword evidence="2 8" id="KW-0597">Phosphoprotein</keyword>
<dbReference type="InterPro" id="IPR001789">
    <property type="entry name" value="Sig_transdc_resp-reg_receiver"/>
</dbReference>
<dbReference type="PANTHER" id="PTHR48111:SF1">
    <property type="entry name" value="TWO-COMPONENT RESPONSE REGULATOR ORR33"/>
    <property type="match status" value="1"/>
</dbReference>
<comment type="function">
    <text evidence="7">May play the central regulatory role in sporulation. It may be an element of the effector pathway responsible for the activation of sporulation genes in response to nutritional stress. Spo0A may act in concert with spo0H (a sigma factor) to control the expression of some genes that are critical to the sporulation process.</text>
</comment>
<dbReference type="InterPro" id="IPR039420">
    <property type="entry name" value="WalR-like"/>
</dbReference>
<dbReference type="Gene3D" id="3.40.50.2300">
    <property type="match status" value="1"/>
</dbReference>
<dbReference type="Gene3D" id="6.10.250.690">
    <property type="match status" value="1"/>
</dbReference>